<name>A0ABV0UJY2_9TELE</name>
<sequence>MSLEETHWDCFEFSLWINLPPDEVLDITGVSTSPSPTTPSQALVTYLNVSSPEVMLQVETGFSDKNTWLEWITFMLSTNMTECIACSSARPQLFTTPALPHGVSQSCSQWV</sequence>
<accession>A0ABV0UJY2</accession>
<dbReference type="Proteomes" id="UP001482620">
    <property type="component" value="Unassembled WGS sequence"/>
</dbReference>
<protein>
    <submittedName>
        <fullName evidence="1">Uncharacterized protein</fullName>
    </submittedName>
</protein>
<evidence type="ECO:0000313" key="1">
    <source>
        <dbReference type="EMBL" id="MEQ2245553.1"/>
    </source>
</evidence>
<proteinExistence type="predicted"/>
<reference evidence="1 2" key="1">
    <citation type="submission" date="2021-06" db="EMBL/GenBank/DDBJ databases">
        <authorList>
            <person name="Palmer J.M."/>
        </authorList>
    </citation>
    <scope>NUCLEOTIDE SEQUENCE [LARGE SCALE GENOMIC DNA]</scope>
    <source>
        <strain evidence="2">if_2019</strain>
        <tissue evidence="1">Muscle</tissue>
    </source>
</reference>
<comment type="caution">
    <text evidence="1">The sequence shown here is derived from an EMBL/GenBank/DDBJ whole genome shotgun (WGS) entry which is preliminary data.</text>
</comment>
<organism evidence="1 2">
    <name type="scientific">Ilyodon furcidens</name>
    <name type="common">goldbreast splitfin</name>
    <dbReference type="NCBI Taxonomy" id="33524"/>
    <lineage>
        <taxon>Eukaryota</taxon>
        <taxon>Metazoa</taxon>
        <taxon>Chordata</taxon>
        <taxon>Craniata</taxon>
        <taxon>Vertebrata</taxon>
        <taxon>Euteleostomi</taxon>
        <taxon>Actinopterygii</taxon>
        <taxon>Neopterygii</taxon>
        <taxon>Teleostei</taxon>
        <taxon>Neoteleostei</taxon>
        <taxon>Acanthomorphata</taxon>
        <taxon>Ovalentaria</taxon>
        <taxon>Atherinomorphae</taxon>
        <taxon>Cyprinodontiformes</taxon>
        <taxon>Goodeidae</taxon>
        <taxon>Ilyodon</taxon>
    </lineage>
</organism>
<gene>
    <name evidence="1" type="ORF">ILYODFUR_029110</name>
</gene>
<dbReference type="EMBL" id="JAHRIQ010073607">
    <property type="protein sequence ID" value="MEQ2245553.1"/>
    <property type="molecule type" value="Genomic_DNA"/>
</dbReference>
<keyword evidence="2" id="KW-1185">Reference proteome</keyword>
<evidence type="ECO:0000313" key="2">
    <source>
        <dbReference type="Proteomes" id="UP001482620"/>
    </source>
</evidence>